<comment type="cofactor">
    <cofactor evidence="8">
        <name>Mg(2+)</name>
        <dbReference type="ChEBI" id="CHEBI:18420"/>
    </cofactor>
</comment>
<dbReference type="NCBIfam" id="TIGR00516">
    <property type="entry name" value="acpS"/>
    <property type="match status" value="1"/>
</dbReference>
<dbReference type="InterPro" id="IPR008278">
    <property type="entry name" value="4-PPantetheinyl_Trfase_dom"/>
</dbReference>
<dbReference type="InterPro" id="IPR037143">
    <property type="entry name" value="4-PPantetheinyl_Trfase_dom_sf"/>
</dbReference>
<evidence type="ECO:0000256" key="1">
    <source>
        <dbReference type="ARBA" id="ARBA00022516"/>
    </source>
</evidence>
<protein>
    <recommendedName>
        <fullName evidence="8">Holo-[acyl-carrier-protein] synthase</fullName>
        <shortName evidence="8">Holo-ACP synthase</shortName>
        <ecNumber evidence="8">2.7.8.7</ecNumber>
    </recommendedName>
    <alternativeName>
        <fullName evidence="8">4'-phosphopantetheinyl transferase AcpS</fullName>
    </alternativeName>
</protein>
<dbReference type="EMBL" id="WJQR01000005">
    <property type="protein sequence ID" value="MRI81555.1"/>
    <property type="molecule type" value="Genomic_DNA"/>
</dbReference>
<dbReference type="GO" id="GO:0000287">
    <property type="term" value="F:magnesium ion binding"/>
    <property type="evidence" value="ECO:0007669"/>
    <property type="project" value="UniProtKB-UniRule"/>
</dbReference>
<dbReference type="EC" id="2.7.8.7" evidence="8"/>
<dbReference type="Gene3D" id="3.90.470.20">
    <property type="entry name" value="4'-phosphopantetheinyl transferase domain"/>
    <property type="match status" value="1"/>
</dbReference>
<evidence type="ECO:0000256" key="7">
    <source>
        <dbReference type="ARBA" id="ARBA00023160"/>
    </source>
</evidence>
<keyword evidence="2 8" id="KW-0808">Transferase</keyword>
<evidence type="ECO:0000313" key="12">
    <source>
        <dbReference type="EMBL" id="MRJ47379.1"/>
    </source>
</evidence>
<evidence type="ECO:0000256" key="6">
    <source>
        <dbReference type="ARBA" id="ARBA00023098"/>
    </source>
</evidence>
<proteinExistence type="inferred from homology"/>
<keyword evidence="13" id="KW-1185">Reference proteome</keyword>
<evidence type="ECO:0000256" key="4">
    <source>
        <dbReference type="ARBA" id="ARBA00022832"/>
    </source>
</evidence>
<dbReference type="InterPro" id="IPR004568">
    <property type="entry name" value="Ppantetheine-prot_Trfase_dom"/>
</dbReference>
<evidence type="ECO:0000256" key="5">
    <source>
        <dbReference type="ARBA" id="ARBA00022842"/>
    </source>
</evidence>
<keyword evidence="3 8" id="KW-0479">Metal-binding</keyword>
<keyword evidence="5 8" id="KW-0460">Magnesium</keyword>
<comment type="catalytic activity">
    <reaction evidence="8">
        <text>apo-[ACP] + CoA = holo-[ACP] + adenosine 3',5'-bisphosphate + H(+)</text>
        <dbReference type="Rhea" id="RHEA:12068"/>
        <dbReference type="Rhea" id="RHEA-COMP:9685"/>
        <dbReference type="Rhea" id="RHEA-COMP:9690"/>
        <dbReference type="ChEBI" id="CHEBI:15378"/>
        <dbReference type="ChEBI" id="CHEBI:29999"/>
        <dbReference type="ChEBI" id="CHEBI:57287"/>
        <dbReference type="ChEBI" id="CHEBI:58343"/>
        <dbReference type="ChEBI" id="CHEBI:64479"/>
        <dbReference type="EC" id="2.7.8.7"/>
    </reaction>
</comment>
<dbReference type="Proteomes" id="UP000430975">
    <property type="component" value="Unassembled WGS sequence"/>
</dbReference>
<evidence type="ECO:0000259" key="9">
    <source>
        <dbReference type="Pfam" id="PF01648"/>
    </source>
</evidence>
<comment type="function">
    <text evidence="8">Transfers the 4'-phosphopantetheine moiety from coenzyme A to a Ser of acyl-carrier-protein.</text>
</comment>
<keyword evidence="8" id="KW-0963">Cytoplasm</keyword>
<dbReference type="AlphaFoldDB" id="A0A6I2GCR6"/>
<dbReference type="GO" id="GO:0008897">
    <property type="term" value="F:holo-[acyl-carrier-protein] synthase activity"/>
    <property type="evidence" value="ECO:0007669"/>
    <property type="project" value="UniProtKB-UniRule"/>
</dbReference>
<evidence type="ECO:0000256" key="2">
    <source>
        <dbReference type="ARBA" id="ARBA00022679"/>
    </source>
</evidence>
<evidence type="ECO:0000313" key="15">
    <source>
        <dbReference type="Proteomes" id="UP000469870"/>
    </source>
</evidence>
<keyword evidence="7 8" id="KW-0275">Fatty acid biosynthesis</keyword>
<keyword evidence="1 8" id="KW-0444">Lipid biosynthesis</keyword>
<evidence type="ECO:0000313" key="10">
    <source>
        <dbReference type="EMBL" id="MRI81555.1"/>
    </source>
</evidence>
<reference evidence="12 14" key="1">
    <citation type="submission" date="2019-11" db="EMBL/GenBank/DDBJ databases">
        <title>Characterisation of Fundicoccus ignavus gen. nov. sp. nov., a novel genus of the family Aerococcaceae from bulk tank milk.</title>
        <authorList>
            <person name="Siebert A."/>
            <person name="Huptas C."/>
            <person name="Wenning M."/>
            <person name="Scherer S."/>
            <person name="Doll E.V."/>
        </authorList>
    </citation>
    <scope>NUCLEOTIDE SEQUENCE [LARGE SCALE GENOMIC DNA]</scope>
    <source>
        <strain evidence="12 14">DSM 109652</strain>
    </source>
</reference>
<dbReference type="Proteomes" id="UP000469870">
    <property type="component" value="Unassembled WGS sequence"/>
</dbReference>
<dbReference type="HAMAP" id="MF_00101">
    <property type="entry name" value="AcpS"/>
    <property type="match status" value="1"/>
</dbReference>
<dbReference type="EMBL" id="WJQT01000009">
    <property type="protein sequence ID" value="MRJ47379.1"/>
    <property type="molecule type" value="Genomic_DNA"/>
</dbReference>
<feature type="binding site" evidence="8">
    <location>
        <position position="56"/>
    </location>
    <ligand>
        <name>Mg(2+)</name>
        <dbReference type="ChEBI" id="CHEBI:18420"/>
    </ligand>
</feature>
<comment type="caution">
    <text evidence="11">The sequence shown here is derived from an EMBL/GenBank/DDBJ whole genome shotgun (WGS) entry which is preliminary data.</text>
</comment>
<dbReference type="SUPFAM" id="SSF56214">
    <property type="entry name" value="4'-phosphopantetheinyl transferase"/>
    <property type="match status" value="1"/>
</dbReference>
<dbReference type="Proteomes" id="UP000440066">
    <property type="component" value="Unassembled WGS sequence"/>
</dbReference>
<accession>A0A6I2GCR6</accession>
<dbReference type="NCBIfam" id="TIGR00556">
    <property type="entry name" value="pantethn_trn"/>
    <property type="match status" value="1"/>
</dbReference>
<dbReference type="GO" id="GO:0005737">
    <property type="term" value="C:cytoplasm"/>
    <property type="evidence" value="ECO:0007669"/>
    <property type="project" value="UniProtKB-SubCell"/>
</dbReference>
<dbReference type="Pfam" id="PF01648">
    <property type="entry name" value="ACPS"/>
    <property type="match status" value="1"/>
</dbReference>
<keyword evidence="4 8" id="KW-0276">Fatty acid metabolism</keyword>
<evidence type="ECO:0000313" key="11">
    <source>
        <dbReference type="EMBL" id="MRI84404.1"/>
    </source>
</evidence>
<organism evidence="11 13">
    <name type="scientific">Fundicoccus ignavus</name>
    <dbReference type="NCBI Taxonomy" id="2664442"/>
    <lineage>
        <taxon>Bacteria</taxon>
        <taxon>Bacillati</taxon>
        <taxon>Bacillota</taxon>
        <taxon>Bacilli</taxon>
        <taxon>Lactobacillales</taxon>
        <taxon>Aerococcaceae</taxon>
        <taxon>Fundicoccus</taxon>
    </lineage>
</organism>
<evidence type="ECO:0000256" key="3">
    <source>
        <dbReference type="ARBA" id="ARBA00022723"/>
    </source>
</evidence>
<feature type="domain" description="4'-phosphopantetheinyl transferase" evidence="9">
    <location>
        <begin position="2"/>
        <end position="109"/>
    </location>
</feature>
<name>A0A6I2GCR6_9LACT</name>
<comment type="subcellular location">
    <subcellularLocation>
        <location evidence="8">Cytoplasm</location>
    </subcellularLocation>
</comment>
<evidence type="ECO:0000256" key="8">
    <source>
        <dbReference type="HAMAP-Rule" id="MF_00101"/>
    </source>
</evidence>
<reference evidence="13 15" key="2">
    <citation type="submission" date="2019-11" db="EMBL/GenBank/DDBJ databases">
        <title>Characterisation of Fundicoccus ignavus gen. nov. sp. nov., a novel genus of the family Aerococcaceae isolated from bulk tank milk.</title>
        <authorList>
            <person name="Siebert A."/>
            <person name="Huptas C."/>
            <person name="Wenning M."/>
            <person name="Scherer S."/>
            <person name="Doll E.V."/>
        </authorList>
    </citation>
    <scope>NUCLEOTIDE SEQUENCE [LARGE SCALE GENOMIC DNA]</scope>
    <source>
        <strain evidence="10 15">DSM 109653</strain>
        <strain evidence="11 13">WS4759</strain>
    </source>
</reference>
<dbReference type="EMBL" id="WJQS01000001">
    <property type="protein sequence ID" value="MRI84404.1"/>
    <property type="molecule type" value="Genomic_DNA"/>
</dbReference>
<feature type="binding site" evidence="8">
    <location>
        <position position="6"/>
    </location>
    <ligand>
        <name>Mg(2+)</name>
        <dbReference type="ChEBI" id="CHEBI:18420"/>
    </ligand>
</feature>
<evidence type="ECO:0000313" key="14">
    <source>
        <dbReference type="Proteomes" id="UP000440066"/>
    </source>
</evidence>
<evidence type="ECO:0000313" key="13">
    <source>
        <dbReference type="Proteomes" id="UP000430975"/>
    </source>
</evidence>
<keyword evidence="6 8" id="KW-0443">Lipid metabolism</keyword>
<comment type="similarity">
    <text evidence="8">Belongs to the P-Pant transferase superfamily. AcpS family.</text>
</comment>
<dbReference type="InterPro" id="IPR002582">
    <property type="entry name" value="ACPS"/>
</dbReference>
<dbReference type="RefSeq" id="WP_153832458.1">
    <property type="nucleotide sequence ID" value="NZ_WJQR01000005.1"/>
</dbReference>
<gene>
    <name evidence="8 11" type="primary">acpS</name>
    <name evidence="12" type="ORF">GF867_07365</name>
    <name evidence="11" type="ORF">GIY09_00605</name>
    <name evidence="10" type="ORF">GIY11_05945</name>
</gene>
<sequence length="132" mass="14658">MRVGTDIIEIDRIRQAVERQPRFPEKVLSAAELVIYHGYNEERRMSFLAGRFSVKEAYGKAMGTGIGRISFTDISILPGDMGVPVLTVAPIVDNVHLSISHSREYATATVIVNLTDEELAAGLAQFFERKYG</sequence>
<dbReference type="GO" id="GO:0006633">
    <property type="term" value="P:fatty acid biosynthetic process"/>
    <property type="evidence" value="ECO:0007669"/>
    <property type="project" value="UniProtKB-UniRule"/>
</dbReference>